<keyword evidence="2" id="KW-0805">Transcription regulation</keyword>
<evidence type="ECO:0000256" key="5">
    <source>
        <dbReference type="SAM" id="MobiDB-lite"/>
    </source>
</evidence>
<dbReference type="InterPro" id="IPR036390">
    <property type="entry name" value="WH_DNA-bd_sf"/>
</dbReference>
<dbReference type="SUPFAM" id="SSF53850">
    <property type="entry name" value="Periplasmic binding protein-like II"/>
    <property type="match status" value="1"/>
</dbReference>
<dbReference type="Pfam" id="PF03466">
    <property type="entry name" value="LysR_substrate"/>
    <property type="match status" value="1"/>
</dbReference>
<keyword evidence="3 7" id="KW-0238">DNA-binding</keyword>
<dbReference type="InterPro" id="IPR036388">
    <property type="entry name" value="WH-like_DNA-bd_sf"/>
</dbReference>
<dbReference type="InterPro" id="IPR000847">
    <property type="entry name" value="LysR_HTH_N"/>
</dbReference>
<dbReference type="PROSITE" id="PS50931">
    <property type="entry name" value="HTH_LYSR"/>
    <property type="match status" value="1"/>
</dbReference>
<evidence type="ECO:0000256" key="1">
    <source>
        <dbReference type="ARBA" id="ARBA00009437"/>
    </source>
</evidence>
<sequence length="340" mass="36355">MRFDLADLRLFLAVVEAGSITAGAAEANLSLAAASERLREMEAAGGVALLVRGRRGTLPTQAGETLAHHARRVLREMARLKDELGAHAAGLRVRIRLLANTAALTECLPDRLGGWLAAHPRIDVDLKERTSVEIAAAVSGGLADIGILSEAAATSSLHLVPFARDQLVVVAARDHALAGARRVGFADLLGQRFVGLTGGAIQDHLEAQAARLGRRMVYRIKVRTFEAVCRLAAHGVGLGIVPATAARRSRGRSAFATLRLSDGWSRRRLCICHRRDAELSPVARDLIRHLSEPVRRPGRGADPSISDLPLSDLPLSDLPTGSTYLLPFEASPPARVNTPE</sequence>
<evidence type="ECO:0000256" key="3">
    <source>
        <dbReference type="ARBA" id="ARBA00023125"/>
    </source>
</evidence>
<comment type="similarity">
    <text evidence="1">Belongs to the LysR transcriptional regulatory family.</text>
</comment>
<feature type="domain" description="HTH lysR-type" evidence="6">
    <location>
        <begin position="3"/>
        <end position="60"/>
    </location>
</feature>
<keyword evidence="4" id="KW-0804">Transcription</keyword>
<evidence type="ECO:0000313" key="7">
    <source>
        <dbReference type="EMBL" id="TCT00520.1"/>
    </source>
</evidence>
<proteinExistence type="inferred from homology"/>
<dbReference type="InterPro" id="IPR005119">
    <property type="entry name" value="LysR_subst-bd"/>
</dbReference>
<dbReference type="AlphaFoldDB" id="A0A4R3LJS0"/>
<evidence type="ECO:0000313" key="8">
    <source>
        <dbReference type="Proteomes" id="UP000294664"/>
    </source>
</evidence>
<dbReference type="EMBL" id="SMAI01000023">
    <property type="protein sequence ID" value="TCT00520.1"/>
    <property type="molecule type" value="Genomic_DNA"/>
</dbReference>
<protein>
    <submittedName>
        <fullName evidence="7">DNA-binding transcriptional LysR family regulator</fullName>
    </submittedName>
</protein>
<dbReference type="GO" id="GO:0005829">
    <property type="term" value="C:cytosol"/>
    <property type="evidence" value="ECO:0007669"/>
    <property type="project" value="TreeGrafter"/>
</dbReference>
<dbReference type="Gene3D" id="1.10.10.10">
    <property type="entry name" value="Winged helix-like DNA-binding domain superfamily/Winged helix DNA-binding domain"/>
    <property type="match status" value="1"/>
</dbReference>
<comment type="caution">
    <text evidence="7">The sequence shown here is derived from an EMBL/GenBank/DDBJ whole genome shotgun (WGS) entry which is preliminary data.</text>
</comment>
<evidence type="ECO:0000256" key="2">
    <source>
        <dbReference type="ARBA" id="ARBA00023015"/>
    </source>
</evidence>
<dbReference type="GO" id="GO:0003700">
    <property type="term" value="F:DNA-binding transcription factor activity"/>
    <property type="evidence" value="ECO:0007669"/>
    <property type="project" value="InterPro"/>
</dbReference>
<gene>
    <name evidence="7" type="ORF">EDC64_12314</name>
</gene>
<dbReference type="Proteomes" id="UP000294664">
    <property type="component" value="Unassembled WGS sequence"/>
</dbReference>
<dbReference type="PANTHER" id="PTHR30419:SF2">
    <property type="entry name" value="LYSR FAMILY TRANSCRIPTIONAL REGULATOR"/>
    <property type="match status" value="1"/>
</dbReference>
<dbReference type="CDD" id="cd08421">
    <property type="entry name" value="PBP2_LTTR_like_1"/>
    <property type="match status" value="1"/>
</dbReference>
<dbReference type="OrthoDB" id="9785974at2"/>
<keyword evidence="8" id="KW-1185">Reference proteome</keyword>
<name>A0A4R3LJS0_9HYPH</name>
<evidence type="ECO:0000256" key="4">
    <source>
        <dbReference type="ARBA" id="ARBA00023163"/>
    </source>
</evidence>
<feature type="compositionally biased region" description="Low complexity" evidence="5">
    <location>
        <begin position="302"/>
        <end position="313"/>
    </location>
</feature>
<dbReference type="InterPro" id="IPR050950">
    <property type="entry name" value="HTH-type_LysR_regulators"/>
</dbReference>
<dbReference type="RefSeq" id="WP_132036061.1">
    <property type="nucleotide sequence ID" value="NZ_SMAI01000023.1"/>
</dbReference>
<accession>A0A4R3LJS0</accession>
<dbReference type="Gene3D" id="3.40.190.290">
    <property type="match status" value="1"/>
</dbReference>
<dbReference type="PANTHER" id="PTHR30419">
    <property type="entry name" value="HTH-TYPE TRANSCRIPTIONAL REGULATOR YBHD"/>
    <property type="match status" value="1"/>
</dbReference>
<evidence type="ECO:0000259" key="6">
    <source>
        <dbReference type="PROSITE" id="PS50931"/>
    </source>
</evidence>
<dbReference type="SUPFAM" id="SSF46785">
    <property type="entry name" value="Winged helix' DNA-binding domain"/>
    <property type="match status" value="1"/>
</dbReference>
<dbReference type="Pfam" id="PF00126">
    <property type="entry name" value="HTH_1"/>
    <property type="match status" value="1"/>
</dbReference>
<dbReference type="GO" id="GO:0003677">
    <property type="term" value="F:DNA binding"/>
    <property type="evidence" value="ECO:0007669"/>
    <property type="project" value="UniProtKB-KW"/>
</dbReference>
<reference evidence="7 8" key="1">
    <citation type="submission" date="2019-03" db="EMBL/GenBank/DDBJ databases">
        <title>Genomic Encyclopedia of Type Strains, Phase IV (KMG-IV): sequencing the most valuable type-strain genomes for metagenomic binning, comparative biology and taxonomic classification.</title>
        <authorList>
            <person name="Goeker M."/>
        </authorList>
    </citation>
    <scope>NUCLEOTIDE SEQUENCE [LARGE SCALE GENOMIC DNA]</scope>
    <source>
        <strain evidence="7 8">DSM 9035</strain>
    </source>
</reference>
<feature type="region of interest" description="Disordered" evidence="5">
    <location>
        <begin position="294"/>
        <end position="313"/>
    </location>
</feature>
<organism evidence="7 8">
    <name type="scientific">Aquabacter spiritensis</name>
    <dbReference type="NCBI Taxonomy" id="933073"/>
    <lineage>
        <taxon>Bacteria</taxon>
        <taxon>Pseudomonadati</taxon>
        <taxon>Pseudomonadota</taxon>
        <taxon>Alphaproteobacteria</taxon>
        <taxon>Hyphomicrobiales</taxon>
        <taxon>Xanthobacteraceae</taxon>
        <taxon>Aquabacter</taxon>
    </lineage>
</organism>